<dbReference type="Proteomes" id="UP000230564">
    <property type="component" value="Unassembled WGS sequence"/>
</dbReference>
<comment type="caution">
    <text evidence="5">The sequence shown here is derived from an EMBL/GenBank/DDBJ whole genome shotgun (WGS) entry which is preliminary data.</text>
</comment>
<dbReference type="PROSITE" id="PS51462">
    <property type="entry name" value="NUDIX"/>
    <property type="match status" value="1"/>
</dbReference>
<organism evidence="5 6">
    <name type="scientific">Candidatus Komeilibacteria bacterium CG11_big_fil_rev_8_21_14_0_20_36_20</name>
    <dbReference type="NCBI Taxonomy" id="1974477"/>
    <lineage>
        <taxon>Bacteria</taxon>
        <taxon>Candidatus Komeiliibacteriota</taxon>
    </lineage>
</organism>
<keyword evidence="3" id="KW-0460">Magnesium</keyword>
<proteinExistence type="predicted"/>
<dbReference type="InterPro" id="IPR000086">
    <property type="entry name" value="NUDIX_hydrolase_dom"/>
</dbReference>
<accession>A0A2H0ND37</accession>
<reference evidence="5 6" key="1">
    <citation type="submission" date="2017-09" db="EMBL/GenBank/DDBJ databases">
        <title>Depth-based differentiation of microbial function through sediment-hosted aquifers and enrichment of novel symbionts in the deep terrestrial subsurface.</title>
        <authorList>
            <person name="Probst A.J."/>
            <person name="Ladd B."/>
            <person name="Jarett J.K."/>
            <person name="Geller-Mcgrath D.E."/>
            <person name="Sieber C.M."/>
            <person name="Emerson J.B."/>
            <person name="Anantharaman K."/>
            <person name="Thomas B.C."/>
            <person name="Malmstrom R."/>
            <person name="Stieglmeier M."/>
            <person name="Klingl A."/>
            <person name="Woyke T."/>
            <person name="Ryan C.M."/>
            <person name="Banfield J.F."/>
        </authorList>
    </citation>
    <scope>NUCLEOTIDE SEQUENCE [LARGE SCALE GENOMIC DNA]</scope>
    <source>
        <strain evidence="5">CG11_big_fil_rev_8_21_14_0_20_36_20</strain>
    </source>
</reference>
<dbReference type="SUPFAM" id="SSF55811">
    <property type="entry name" value="Nudix"/>
    <property type="match status" value="1"/>
</dbReference>
<dbReference type="PROSITE" id="PS00893">
    <property type="entry name" value="NUDIX_BOX"/>
    <property type="match status" value="1"/>
</dbReference>
<evidence type="ECO:0000259" key="4">
    <source>
        <dbReference type="PROSITE" id="PS51462"/>
    </source>
</evidence>
<name>A0A2H0ND37_9BACT</name>
<dbReference type="EMBL" id="PCWQ01000009">
    <property type="protein sequence ID" value="PIR06774.1"/>
    <property type="molecule type" value="Genomic_DNA"/>
</dbReference>
<evidence type="ECO:0000256" key="3">
    <source>
        <dbReference type="ARBA" id="ARBA00022842"/>
    </source>
</evidence>
<evidence type="ECO:0000313" key="6">
    <source>
        <dbReference type="Proteomes" id="UP000230564"/>
    </source>
</evidence>
<dbReference type="Gene3D" id="3.90.79.10">
    <property type="entry name" value="Nucleoside Triphosphate Pyrophosphohydrolase"/>
    <property type="match status" value="1"/>
</dbReference>
<dbReference type="GO" id="GO:0016787">
    <property type="term" value="F:hydrolase activity"/>
    <property type="evidence" value="ECO:0007669"/>
    <property type="project" value="UniProtKB-KW"/>
</dbReference>
<dbReference type="Pfam" id="PF00293">
    <property type="entry name" value="NUDIX"/>
    <property type="match status" value="1"/>
</dbReference>
<evidence type="ECO:0000256" key="2">
    <source>
        <dbReference type="ARBA" id="ARBA00022801"/>
    </source>
</evidence>
<evidence type="ECO:0000256" key="1">
    <source>
        <dbReference type="ARBA" id="ARBA00001946"/>
    </source>
</evidence>
<dbReference type="InterPro" id="IPR015797">
    <property type="entry name" value="NUDIX_hydrolase-like_dom_sf"/>
</dbReference>
<dbReference type="PANTHER" id="PTHR43046:SF12">
    <property type="entry name" value="GDP-MANNOSE MANNOSYL HYDROLASE"/>
    <property type="match status" value="1"/>
</dbReference>
<comment type="cofactor">
    <cofactor evidence="1">
        <name>Mg(2+)</name>
        <dbReference type="ChEBI" id="CHEBI:18420"/>
    </cofactor>
</comment>
<dbReference type="PANTHER" id="PTHR43046">
    <property type="entry name" value="GDP-MANNOSE MANNOSYL HYDROLASE"/>
    <property type="match status" value="1"/>
</dbReference>
<dbReference type="AlphaFoldDB" id="A0A2H0ND37"/>
<feature type="domain" description="Nudix hydrolase" evidence="4">
    <location>
        <begin position="1"/>
        <end position="129"/>
    </location>
</feature>
<sequence>MKIRNIAIIILYNSQKKILLQHRSEDAERFPGLWGCFGGGIEDGETPLEAARRETKEELGYLLSKPNLILTEEFKGKHHDGTRHFFVEEYNPAQKLVLGEGQNMMWLSFAEARKLKLSGIAREILDHIEDNEIWKK</sequence>
<dbReference type="InterPro" id="IPR020084">
    <property type="entry name" value="NUDIX_hydrolase_CS"/>
</dbReference>
<gene>
    <name evidence="5" type="ORF">COV55_02270</name>
</gene>
<keyword evidence="2 5" id="KW-0378">Hydrolase</keyword>
<protein>
    <submittedName>
        <fullName evidence="5">NUDIX hydrolase</fullName>
    </submittedName>
</protein>
<evidence type="ECO:0000313" key="5">
    <source>
        <dbReference type="EMBL" id="PIR06774.1"/>
    </source>
</evidence>